<sequence length="148" mass="15942">MDPPEAITAMVKAMEDRRETVVVILAGSLAPMGDLLDSNPGLRSRIGRTVVFPDYAPQMLMQIFSSMCKSYGWTLIPGAKEAVQARIQDLCTTGEAARGNARLVRNVFEAALARQADRLAVHDPQDGELSVLTGEDVGTGQEMPGIRA</sequence>
<gene>
    <name evidence="4" type="ORF">HNQ09_001563</name>
</gene>
<accession>A0A7W8LQ15</accession>
<protein>
    <recommendedName>
        <fullName evidence="3">CbbX AAA lid domain-containing protein</fullName>
    </recommendedName>
</protein>
<keyword evidence="5" id="KW-1185">Reference proteome</keyword>
<dbReference type="SUPFAM" id="SSF52540">
    <property type="entry name" value="P-loop containing nucleoside triphosphate hydrolases"/>
    <property type="match status" value="1"/>
</dbReference>
<keyword evidence="2" id="KW-0067">ATP-binding</keyword>
<dbReference type="GO" id="GO:0016887">
    <property type="term" value="F:ATP hydrolysis activity"/>
    <property type="evidence" value="ECO:0007669"/>
    <property type="project" value="TreeGrafter"/>
</dbReference>
<dbReference type="GO" id="GO:0005524">
    <property type="term" value="F:ATP binding"/>
    <property type="evidence" value="ECO:0007669"/>
    <property type="project" value="UniProtKB-KW"/>
</dbReference>
<proteinExistence type="predicted"/>
<dbReference type="RefSeq" id="WP_184027578.1">
    <property type="nucleotide sequence ID" value="NZ_JACHFN010000005.1"/>
</dbReference>
<reference evidence="4 5" key="1">
    <citation type="submission" date="2020-08" db="EMBL/GenBank/DDBJ databases">
        <title>Genomic Encyclopedia of Type Strains, Phase IV (KMG-IV): sequencing the most valuable type-strain genomes for metagenomic binning, comparative biology and taxonomic classification.</title>
        <authorList>
            <person name="Goeker M."/>
        </authorList>
    </citation>
    <scope>NUCLEOTIDE SEQUENCE [LARGE SCALE GENOMIC DNA]</scope>
    <source>
        <strain evidence="4 5">DSM 101791</strain>
    </source>
</reference>
<evidence type="ECO:0000313" key="4">
    <source>
        <dbReference type="EMBL" id="MBB5234125.1"/>
    </source>
</evidence>
<dbReference type="InterPro" id="IPR000641">
    <property type="entry name" value="CbxX/CfxQ"/>
</dbReference>
<feature type="domain" description="CbbX AAA lid" evidence="3">
    <location>
        <begin position="77"/>
        <end position="137"/>
    </location>
</feature>
<dbReference type="PANTHER" id="PTHR43392:SF2">
    <property type="entry name" value="AAA-TYPE ATPASE FAMILY PROTEIN _ ANKYRIN REPEAT FAMILY PROTEIN"/>
    <property type="match status" value="1"/>
</dbReference>
<dbReference type="Pfam" id="PF17866">
    <property type="entry name" value="AAA_lid_6"/>
    <property type="match status" value="1"/>
</dbReference>
<keyword evidence="1" id="KW-0547">Nucleotide-binding</keyword>
<dbReference type="PRINTS" id="PR00819">
    <property type="entry name" value="CBXCFQXSUPER"/>
</dbReference>
<dbReference type="InterPro" id="IPR041627">
    <property type="entry name" value="AAA_lid_6"/>
</dbReference>
<dbReference type="EMBL" id="JACHFN010000005">
    <property type="protein sequence ID" value="MBB5234125.1"/>
    <property type="molecule type" value="Genomic_DNA"/>
</dbReference>
<evidence type="ECO:0000259" key="3">
    <source>
        <dbReference type="Pfam" id="PF17866"/>
    </source>
</evidence>
<comment type="caution">
    <text evidence="4">The sequence shown here is derived from an EMBL/GenBank/DDBJ whole genome shotgun (WGS) entry which is preliminary data.</text>
</comment>
<evidence type="ECO:0000256" key="1">
    <source>
        <dbReference type="ARBA" id="ARBA00022741"/>
    </source>
</evidence>
<organism evidence="4 5">
    <name type="scientific">Deinococcus budaensis</name>
    <dbReference type="NCBI Taxonomy" id="1665626"/>
    <lineage>
        <taxon>Bacteria</taxon>
        <taxon>Thermotogati</taxon>
        <taxon>Deinococcota</taxon>
        <taxon>Deinococci</taxon>
        <taxon>Deinococcales</taxon>
        <taxon>Deinococcaceae</taxon>
        <taxon>Deinococcus</taxon>
    </lineage>
</organism>
<evidence type="ECO:0000313" key="5">
    <source>
        <dbReference type="Proteomes" id="UP000525389"/>
    </source>
</evidence>
<dbReference type="AlphaFoldDB" id="A0A7W8LQ15"/>
<dbReference type="InterPro" id="IPR050773">
    <property type="entry name" value="CbxX/CfxQ_RuBisCO_ESX"/>
</dbReference>
<dbReference type="InterPro" id="IPR027417">
    <property type="entry name" value="P-loop_NTPase"/>
</dbReference>
<dbReference type="Gene3D" id="3.40.50.300">
    <property type="entry name" value="P-loop containing nucleotide triphosphate hydrolases"/>
    <property type="match status" value="1"/>
</dbReference>
<name>A0A7W8LQ15_9DEIO</name>
<dbReference type="Proteomes" id="UP000525389">
    <property type="component" value="Unassembled WGS sequence"/>
</dbReference>
<evidence type="ECO:0000256" key="2">
    <source>
        <dbReference type="ARBA" id="ARBA00022840"/>
    </source>
</evidence>
<dbReference type="Gene3D" id="1.10.8.60">
    <property type="match status" value="1"/>
</dbReference>
<dbReference type="PANTHER" id="PTHR43392">
    <property type="entry name" value="AAA-TYPE ATPASE FAMILY PROTEIN / ANKYRIN REPEAT FAMILY PROTEIN"/>
    <property type="match status" value="1"/>
</dbReference>